<dbReference type="GO" id="GO:0008202">
    <property type="term" value="P:steroid metabolic process"/>
    <property type="evidence" value="ECO:0007669"/>
    <property type="project" value="UniProtKB-ARBA"/>
</dbReference>
<name>A0A6I1EQD9_9BURK</name>
<gene>
    <name evidence="7" type="ORF">GBM95_09525</name>
</gene>
<dbReference type="GO" id="GO:0016491">
    <property type="term" value="F:oxidoreductase activity"/>
    <property type="evidence" value="ECO:0007669"/>
    <property type="project" value="UniProtKB-KW"/>
</dbReference>
<dbReference type="Pfam" id="PF00890">
    <property type="entry name" value="FAD_binding_2"/>
    <property type="match status" value="1"/>
</dbReference>
<feature type="chain" id="PRO_5026236109" evidence="5">
    <location>
        <begin position="26"/>
        <end position="526"/>
    </location>
</feature>
<evidence type="ECO:0000313" key="8">
    <source>
        <dbReference type="Proteomes" id="UP000430564"/>
    </source>
</evidence>
<dbReference type="Gene3D" id="3.90.700.10">
    <property type="entry name" value="Succinate dehydrogenase/fumarate reductase flavoprotein, catalytic domain"/>
    <property type="match status" value="1"/>
</dbReference>
<evidence type="ECO:0000256" key="5">
    <source>
        <dbReference type="SAM" id="SignalP"/>
    </source>
</evidence>
<evidence type="ECO:0000256" key="4">
    <source>
        <dbReference type="ARBA" id="ARBA00023002"/>
    </source>
</evidence>
<evidence type="ECO:0000259" key="6">
    <source>
        <dbReference type="Pfam" id="PF00890"/>
    </source>
</evidence>
<comment type="caution">
    <text evidence="7">The sequence shown here is derived from an EMBL/GenBank/DDBJ whole genome shotgun (WGS) entry which is preliminary data.</text>
</comment>
<dbReference type="InterPro" id="IPR027477">
    <property type="entry name" value="Succ_DH/fumarate_Rdtase_cat_sf"/>
</dbReference>
<dbReference type="EMBL" id="WEHX01000084">
    <property type="protein sequence ID" value="KAB7655542.1"/>
    <property type="molecule type" value="Genomic_DNA"/>
</dbReference>
<protein>
    <submittedName>
        <fullName evidence="7">FAD-binding protein</fullName>
    </submittedName>
</protein>
<evidence type="ECO:0000256" key="1">
    <source>
        <dbReference type="ARBA" id="ARBA00001974"/>
    </source>
</evidence>
<dbReference type="PANTHER" id="PTHR43400:SF10">
    <property type="entry name" value="3-OXOSTEROID 1-DEHYDROGENASE"/>
    <property type="match status" value="1"/>
</dbReference>
<evidence type="ECO:0000313" key="7">
    <source>
        <dbReference type="EMBL" id="KAB7655542.1"/>
    </source>
</evidence>
<reference evidence="7 8" key="1">
    <citation type="submission" date="2019-10" db="EMBL/GenBank/DDBJ databases">
        <title>Genome diversity of Sutterella seckii.</title>
        <authorList>
            <person name="Chaplin A.V."/>
            <person name="Sokolova S.R."/>
            <person name="Mosin K.A."/>
            <person name="Ivanova E.L."/>
            <person name="Kochetkova T.O."/>
            <person name="Goltsov A.Y."/>
            <person name="Trofimov D.Y."/>
            <person name="Efimov B.A."/>
        </authorList>
    </citation>
    <scope>NUCLEOTIDE SEQUENCE [LARGE SCALE GENOMIC DNA]</scope>
    <source>
        <strain evidence="7 8">ASD393</strain>
    </source>
</reference>
<dbReference type="AlphaFoldDB" id="A0A6I1EQD9"/>
<evidence type="ECO:0000256" key="2">
    <source>
        <dbReference type="ARBA" id="ARBA00022630"/>
    </source>
</evidence>
<feature type="signal peptide" evidence="5">
    <location>
        <begin position="1"/>
        <end position="25"/>
    </location>
</feature>
<organism evidence="7 8">
    <name type="scientific">Sutterella seckii</name>
    <dbReference type="NCBI Taxonomy" id="1944635"/>
    <lineage>
        <taxon>Bacteria</taxon>
        <taxon>Pseudomonadati</taxon>
        <taxon>Pseudomonadota</taxon>
        <taxon>Betaproteobacteria</taxon>
        <taxon>Burkholderiales</taxon>
        <taxon>Sutterellaceae</taxon>
        <taxon>Sutterella</taxon>
    </lineage>
</organism>
<dbReference type="OrthoDB" id="9156953at2"/>
<comment type="cofactor">
    <cofactor evidence="1">
        <name>FAD</name>
        <dbReference type="ChEBI" id="CHEBI:57692"/>
    </cofactor>
</comment>
<keyword evidence="2" id="KW-0285">Flavoprotein</keyword>
<dbReference type="InterPro" id="IPR050315">
    <property type="entry name" value="FAD-oxidoreductase_2"/>
</dbReference>
<accession>A0A6I1EQD9</accession>
<proteinExistence type="predicted"/>
<dbReference type="SUPFAM" id="SSF56425">
    <property type="entry name" value="Succinate dehydrogenase/fumarate reductase flavoprotein, catalytic domain"/>
    <property type="match status" value="1"/>
</dbReference>
<dbReference type="Proteomes" id="UP000430564">
    <property type="component" value="Unassembled WGS sequence"/>
</dbReference>
<evidence type="ECO:0000256" key="3">
    <source>
        <dbReference type="ARBA" id="ARBA00022827"/>
    </source>
</evidence>
<keyword evidence="4" id="KW-0560">Oxidoreductase</keyword>
<dbReference type="SUPFAM" id="SSF51905">
    <property type="entry name" value="FAD/NAD(P)-binding domain"/>
    <property type="match status" value="1"/>
</dbReference>
<keyword evidence="3" id="KW-0274">FAD</keyword>
<keyword evidence="5" id="KW-0732">Signal</keyword>
<dbReference type="InterPro" id="IPR003953">
    <property type="entry name" value="FAD-dep_OxRdtase_2_FAD-bd"/>
</dbReference>
<dbReference type="InterPro" id="IPR036188">
    <property type="entry name" value="FAD/NAD-bd_sf"/>
</dbReference>
<dbReference type="PANTHER" id="PTHR43400">
    <property type="entry name" value="FUMARATE REDUCTASE"/>
    <property type="match status" value="1"/>
</dbReference>
<feature type="domain" description="FAD-dependent oxidoreductase 2 FAD-binding" evidence="6">
    <location>
        <begin position="38"/>
        <end position="504"/>
    </location>
</feature>
<sequence>MSKRSFLRGAVLAAAAPLVPAAASAKSFSEPKWDRETDVVVLGYGGAGAAAAISAHDAGASVVIFEKLAEGGGNTAVSSGGVMIPNNEERAFQYLAKTYSFANSEIDEEQLRAFVKESMKTKEFLLSLAPDQKVYVYGYAGFQNIPEQDAIEKWRFRTPKGQKTRGGDMLFNNYRYAVETVRKIPVVYNARGLELIRENDEVKGVWVEIEGRREAVKARRAVILATGGYEFDQTMLSNYTMGKDFHQLGAPGNTGDGVRMAQAAGADLWHMNALSCPLGLVVPGLKTAFQINMLAASWFYVDQDGKRFGNEKADNHTGVYTVNVLDPIKHRYPRIPCYVIFDEKARQRGPIVGGATSGWAINREGYRWSRDNSAEIEKGVIVSAPTIEALAKKIGVPEENLRATLEVWNKDIAAGEDKAFGRPIQKKGKSSFEGREAPLISAPLDANGPYYAAKLVPTLLNTQGGPRRNQLGQVLDPFRRPIARLYSAGELGSMWGHIYQGACNNAEACVFGRIAGRTAAAEKPWG</sequence>
<dbReference type="Gene3D" id="3.50.50.60">
    <property type="entry name" value="FAD/NAD(P)-binding domain"/>
    <property type="match status" value="1"/>
</dbReference>